<dbReference type="EMBL" id="ML992665">
    <property type="protein sequence ID" value="KAF2215813.1"/>
    <property type="molecule type" value="Genomic_DNA"/>
</dbReference>
<name>A0A6A6FQU6_9PEZI</name>
<evidence type="ECO:0000313" key="1">
    <source>
        <dbReference type="EMBL" id="KAF2215813.1"/>
    </source>
</evidence>
<dbReference type="Proteomes" id="UP000799539">
    <property type="component" value="Unassembled WGS sequence"/>
</dbReference>
<sequence>MALHPDFQSKAESNGNIIQSTREEEYVKFKAPGMKALKNGDTAMDRLLQKQSRFDGGSWRAAKTRWTKHFRPKLPIE</sequence>
<organism evidence="1 2">
    <name type="scientific">Cercospora zeae-maydis SCOH1-5</name>
    <dbReference type="NCBI Taxonomy" id="717836"/>
    <lineage>
        <taxon>Eukaryota</taxon>
        <taxon>Fungi</taxon>
        <taxon>Dikarya</taxon>
        <taxon>Ascomycota</taxon>
        <taxon>Pezizomycotina</taxon>
        <taxon>Dothideomycetes</taxon>
        <taxon>Dothideomycetidae</taxon>
        <taxon>Mycosphaerellales</taxon>
        <taxon>Mycosphaerellaceae</taxon>
        <taxon>Cercospora</taxon>
    </lineage>
</organism>
<reference evidence="1" key="1">
    <citation type="journal article" date="2020" name="Stud. Mycol.">
        <title>101 Dothideomycetes genomes: a test case for predicting lifestyles and emergence of pathogens.</title>
        <authorList>
            <person name="Haridas S."/>
            <person name="Albert R."/>
            <person name="Binder M."/>
            <person name="Bloem J."/>
            <person name="Labutti K."/>
            <person name="Salamov A."/>
            <person name="Andreopoulos B."/>
            <person name="Baker S."/>
            <person name="Barry K."/>
            <person name="Bills G."/>
            <person name="Bluhm B."/>
            <person name="Cannon C."/>
            <person name="Castanera R."/>
            <person name="Culley D."/>
            <person name="Daum C."/>
            <person name="Ezra D."/>
            <person name="Gonzalez J."/>
            <person name="Henrissat B."/>
            <person name="Kuo A."/>
            <person name="Liang C."/>
            <person name="Lipzen A."/>
            <person name="Lutzoni F."/>
            <person name="Magnuson J."/>
            <person name="Mondo S."/>
            <person name="Nolan M."/>
            <person name="Ohm R."/>
            <person name="Pangilinan J."/>
            <person name="Park H.-J."/>
            <person name="Ramirez L."/>
            <person name="Alfaro M."/>
            <person name="Sun H."/>
            <person name="Tritt A."/>
            <person name="Yoshinaga Y."/>
            <person name="Zwiers L.-H."/>
            <person name="Turgeon B."/>
            <person name="Goodwin S."/>
            <person name="Spatafora J."/>
            <person name="Crous P."/>
            <person name="Grigoriev I."/>
        </authorList>
    </citation>
    <scope>NUCLEOTIDE SEQUENCE</scope>
    <source>
        <strain evidence="1">SCOH1-5</strain>
    </source>
</reference>
<dbReference type="AlphaFoldDB" id="A0A6A6FQU6"/>
<protein>
    <submittedName>
        <fullName evidence="1">Uncharacterized protein</fullName>
    </submittedName>
</protein>
<accession>A0A6A6FQU6</accession>
<gene>
    <name evidence="1" type="ORF">CERZMDRAFT_94204</name>
</gene>
<evidence type="ECO:0000313" key="2">
    <source>
        <dbReference type="Proteomes" id="UP000799539"/>
    </source>
</evidence>
<proteinExistence type="predicted"/>
<keyword evidence="2" id="KW-1185">Reference proteome</keyword>